<evidence type="ECO:0000313" key="4">
    <source>
        <dbReference type="Proteomes" id="UP001311232"/>
    </source>
</evidence>
<gene>
    <name evidence="3" type="ORF">CRENBAI_021849</name>
</gene>
<proteinExistence type="predicted"/>
<feature type="compositionally biased region" description="Polar residues" evidence="1">
    <location>
        <begin position="125"/>
        <end position="136"/>
    </location>
</feature>
<sequence length="154" mass="17620">MMVTLLRPDWTRVLFTSTPISFFMTCVVVFRLERHWENSCVAVECVALTVRETTEADLGLPESSSGSHQKLTIRIECFITPKNMTLTPQESRNSQAGPLHKKKPPKLPNGLTLESCKYNHHQHQSSDQENNPSLAHTQGKRKKKHLNKKRRMVS</sequence>
<keyword evidence="4" id="KW-1185">Reference proteome</keyword>
<feature type="compositionally biased region" description="Polar residues" evidence="1">
    <location>
        <begin position="84"/>
        <end position="96"/>
    </location>
</feature>
<comment type="caution">
    <text evidence="3">The sequence shown here is derived from an EMBL/GenBank/DDBJ whole genome shotgun (WGS) entry which is preliminary data.</text>
</comment>
<feature type="transmembrane region" description="Helical" evidence="2">
    <location>
        <begin position="12"/>
        <end position="30"/>
    </location>
</feature>
<feature type="region of interest" description="Disordered" evidence="1">
    <location>
        <begin position="84"/>
        <end position="154"/>
    </location>
</feature>
<evidence type="ECO:0000313" key="3">
    <source>
        <dbReference type="EMBL" id="KAK5608685.1"/>
    </source>
</evidence>
<dbReference type="EMBL" id="JAHHUM010001790">
    <property type="protein sequence ID" value="KAK5608685.1"/>
    <property type="molecule type" value="Genomic_DNA"/>
</dbReference>
<feature type="compositionally biased region" description="Basic residues" evidence="1">
    <location>
        <begin position="138"/>
        <end position="154"/>
    </location>
</feature>
<organism evidence="3 4">
    <name type="scientific">Crenichthys baileyi</name>
    <name type="common">White River springfish</name>
    <dbReference type="NCBI Taxonomy" id="28760"/>
    <lineage>
        <taxon>Eukaryota</taxon>
        <taxon>Metazoa</taxon>
        <taxon>Chordata</taxon>
        <taxon>Craniata</taxon>
        <taxon>Vertebrata</taxon>
        <taxon>Euteleostomi</taxon>
        <taxon>Actinopterygii</taxon>
        <taxon>Neopterygii</taxon>
        <taxon>Teleostei</taxon>
        <taxon>Neoteleostei</taxon>
        <taxon>Acanthomorphata</taxon>
        <taxon>Ovalentaria</taxon>
        <taxon>Atherinomorphae</taxon>
        <taxon>Cyprinodontiformes</taxon>
        <taxon>Goodeidae</taxon>
        <taxon>Crenichthys</taxon>
    </lineage>
</organism>
<evidence type="ECO:0000256" key="2">
    <source>
        <dbReference type="SAM" id="Phobius"/>
    </source>
</evidence>
<dbReference type="Proteomes" id="UP001311232">
    <property type="component" value="Unassembled WGS sequence"/>
</dbReference>
<accession>A0AAV9RI87</accession>
<name>A0AAV9RI87_9TELE</name>
<keyword evidence="2" id="KW-1133">Transmembrane helix</keyword>
<reference evidence="3 4" key="1">
    <citation type="submission" date="2021-06" db="EMBL/GenBank/DDBJ databases">
        <authorList>
            <person name="Palmer J.M."/>
        </authorList>
    </citation>
    <scope>NUCLEOTIDE SEQUENCE [LARGE SCALE GENOMIC DNA]</scope>
    <source>
        <strain evidence="3 4">MEX-2019</strain>
        <tissue evidence="3">Muscle</tissue>
    </source>
</reference>
<protein>
    <submittedName>
        <fullName evidence="3">Uncharacterized protein</fullName>
    </submittedName>
</protein>
<dbReference type="AlphaFoldDB" id="A0AAV9RI87"/>
<keyword evidence="2" id="KW-0812">Transmembrane</keyword>
<evidence type="ECO:0000256" key="1">
    <source>
        <dbReference type="SAM" id="MobiDB-lite"/>
    </source>
</evidence>
<keyword evidence="2" id="KW-0472">Membrane</keyword>